<dbReference type="InterPro" id="IPR001173">
    <property type="entry name" value="Glyco_trans_2-like"/>
</dbReference>
<dbReference type="InterPro" id="IPR029044">
    <property type="entry name" value="Nucleotide-diphossugar_trans"/>
</dbReference>
<dbReference type="Pfam" id="PF00535">
    <property type="entry name" value="Glycos_transf_2"/>
    <property type="match status" value="1"/>
</dbReference>
<dbReference type="PANTHER" id="PTHR43630">
    <property type="entry name" value="POLY-BETA-1,6-N-ACETYL-D-GLUCOSAMINE SYNTHASE"/>
    <property type="match status" value="1"/>
</dbReference>
<gene>
    <name evidence="4" type="ORF">EDE15_3485</name>
</gene>
<comment type="similarity">
    <text evidence="1">Belongs to the glycosyltransferase 2 family. WaaE/KdtX subfamily.</text>
</comment>
<evidence type="ECO:0000313" key="4">
    <source>
        <dbReference type="EMBL" id="RSL17933.1"/>
    </source>
</evidence>
<evidence type="ECO:0000256" key="1">
    <source>
        <dbReference type="ARBA" id="ARBA00038494"/>
    </source>
</evidence>
<dbReference type="CDD" id="cd02511">
    <property type="entry name" value="Beta4Glucosyltransferase"/>
    <property type="match status" value="1"/>
</dbReference>
<evidence type="ECO:0000259" key="3">
    <source>
        <dbReference type="Pfam" id="PF00535"/>
    </source>
</evidence>
<dbReference type="AlphaFoldDB" id="A0A3R9QBS7"/>
<keyword evidence="5" id="KW-1185">Reference proteome</keyword>
<dbReference type="Gene3D" id="3.90.550.10">
    <property type="entry name" value="Spore Coat Polysaccharide Biosynthesis Protein SpsA, Chain A"/>
    <property type="match status" value="1"/>
</dbReference>
<protein>
    <submittedName>
        <fullName evidence="4">Glycosyltransferase involved in cell wall biosynthesis</fullName>
    </submittedName>
</protein>
<keyword evidence="4" id="KW-0808">Transferase</keyword>
<reference evidence="4 5" key="1">
    <citation type="submission" date="2018-12" db="EMBL/GenBank/DDBJ databases">
        <title>Sequencing of bacterial isolates from soil warming experiment in Harvard Forest, Massachusetts, USA.</title>
        <authorList>
            <person name="Deangelis K."/>
        </authorList>
    </citation>
    <scope>NUCLEOTIDE SEQUENCE [LARGE SCALE GENOMIC DNA]</scope>
    <source>
        <strain evidence="4 5">EB153</strain>
    </source>
</reference>
<dbReference type="EMBL" id="RSDW01000001">
    <property type="protein sequence ID" value="RSL17933.1"/>
    <property type="molecule type" value="Genomic_DNA"/>
</dbReference>
<sequence length="274" mass="31802">MRPSVIILTFNSSDSLPATLASIQGLTDDVHVVDSGSTDRTVEIATAAGASVEHHAFENYGAQRNWAIDNLSTRYKWQLHLDADERLTPELRAEILALPEESSYSGYFLPRMLQFMGRVLRNGGMSPTWHMRLFVTGQGRCEAREYDQHFQCVGETQRLTHAMIDDIRMSLTEWTYRHNRWSDAEVREMSLQNTEGRIQGRIGGNPIERKRFLRRFYSGAPAFSRPFALFFYRYVVRLGFLDGMEGFIFYVLQTFWFRFLVDAKLYELRKKTLA</sequence>
<organism evidence="4 5">
    <name type="scientific">Edaphobacter aggregans</name>
    <dbReference type="NCBI Taxonomy" id="570835"/>
    <lineage>
        <taxon>Bacteria</taxon>
        <taxon>Pseudomonadati</taxon>
        <taxon>Acidobacteriota</taxon>
        <taxon>Terriglobia</taxon>
        <taxon>Terriglobales</taxon>
        <taxon>Acidobacteriaceae</taxon>
        <taxon>Edaphobacter</taxon>
    </lineage>
</organism>
<dbReference type="OrthoDB" id="9815923at2"/>
<comment type="caution">
    <text evidence="4">The sequence shown here is derived from an EMBL/GenBank/DDBJ whole genome shotgun (WGS) entry which is preliminary data.</text>
</comment>
<keyword evidence="2" id="KW-0812">Transmembrane</keyword>
<keyword evidence="2" id="KW-0472">Membrane</keyword>
<dbReference type="PANTHER" id="PTHR43630:SF2">
    <property type="entry name" value="GLYCOSYLTRANSFERASE"/>
    <property type="match status" value="1"/>
</dbReference>
<dbReference type="RefSeq" id="WP_125486356.1">
    <property type="nucleotide sequence ID" value="NZ_RSDW01000001.1"/>
</dbReference>
<feature type="transmembrane region" description="Helical" evidence="2">
    <location>
        <begin position="247"/>
        <end position="266"/>
    </location>
</feature>
<dbReference type="GO" id="GO:0016740">
    <property type="term" value="F:transferase activity"/>
    <property type="evidence" value="ECO:0007669"/>
    <property type="project" value="UniProtKB-KW"/>
</dbReference>
<evidence type="ECO:0000313" key="5">
    <source>
        <dbReference type="Proteomes" id="UP000269669"/>
    </source>
</evidence>
<dbReference type="SUPFAM" id="SSF53448">
    <property type="entry name" value="Nucleotide-diphospho-sugar transferases"/>
    <property type="match status" value="1"/>
</dbReference>
<name>A0A3R9QBS7_9BACT</name>
<evidence type="ECO:0000256" key="2">
    <source>
        <dbReference type="SAM" id="Phobius"/>
    </source>
</evidence>
<keyword evidence="2" id="KW-1133">Transmembrane helix</keyword>
<proteinExistence type="inferred from homology"/>
<accession>A0A3R9QBS7</accession>
<feature type="domain" description="Glycosyltransferase 2-like" evidence="3">
    <location>
        <begin position="4"/>
        <end position="139"/>
    </location>
</feature>
<dbReference type="Proteomes" id="UP000269669">
    <property type="component" value="Unassembled WGS sequence"/>
</dbReference>